<evidence type="ECO:0000313" key="3">
    <source>
        <dbReference type="Proteomes" id="UP001213681"/>
    </source>
</evidence>
<feature type="chain" id="PRO_5042274734" description="SH3 domain-containing protein" evidence="1">
    <location>
        <begin position="20"/>
        <end position="112"/>
    </location>
</feature>
<evidence type="ECO:0000313" key="2">
    <source>
        <dbReference type="EMBL" id="KAJ5461351.1"/>
    </source>
</evidence>
<gene>
    <name evidence="2" type="ORF">N7458_002903</name>
</gene>
<feature type="signal peptide" evidence="1">
    <location>
        <begin position="1"/>
        <end position="19"/>
    </location>
</feature>
<dbReference type="Proteomes" id="UP001213681">
    <property type="component" value="Unassembled WGS sequence"/>
</dbReference>
<reference evidence="2" key="2">
    <citation type="journal article" date="2023" name="IMA Fungus">
        <title>Comparative genomic study of the Penicillium genus elucidates a diverse pangenome and 15 lateral gene transfer events.</title>
        <authorList>
            <person name="Petersen C."/>
            <person name="Sorensen T."/>
            <person name="Nielsen M.R."/>
            <person name="Sondergaard T.E."/>
            <person name="Sorensen J.L."/>
            <person name="Fitzpatrick D.A."/>
            <person name="Frisvad J.C."/>
            <person name="Nielsen K.L."/>
        </authorList>
    </citation>
    <scope>NUCLEOTIDE SEQUENCE</scope>
    <source>
        <strain evidence="2">IBT 16125</strain>
    </source>
</reference>
<name>A0AAD6CEG7_9EURO</name>
<proteinExistence type="predicted"/>
<accession>A0AAD6CEG7</accession>
<dbReference type="RefSeq" id="XP_056770393.1">
    <property type="nucleotide sequence ID" value="XM_056906286.1"/>
</dbReference>
<comment type="caution">
    <text evidence="2">The sequence shown here is derived from an EMBL/GenBank/DDBJ whole genome shotgun (WGS) entry which is preliminary data.</text>
</comment>
<organism evidence="2 3">
    <name type="scientific">Penicillium daleae</name>
    <dbReference type="NCBI Taxonomy" id="63821"/>
    <lineage>
        <taxon>Eukaryota</taxon>
        <taxon>Fungi</taxon>
        <taxon>Dikarya</taxon>
        <taxon>Ascomycota</taxon>
        <taxon>Pezizomycotina</taxon>
        <taxon>Eurotiomycetes</taxon>
        <taxon>Eurotiomycetidae</taxon>
        <taxon>Eurotiales</taxon>
        <taxon>Aspergillaceae</taxon>
        <taxon>Penicillium</taxon>
    </lineage>
</organism>
<dbReference type="GeneID" id="81596529"/>
<keyword evidence="1" id="KW-0732">Signal</keyword>
<dbReference type="AlphaFoldDB" id="A0AAD6CEG7"/>
<reference evidence="2" key="1">
    <citation type="submission" date="2022-12" db="EMBL/GenBank/DDBJ databases">
        <authorList>
            <person name="Petersen C."/>
        </authorList>
    </citation>
    <scope>NUCLEOTIDE SEQUENCE</scope>
    <source>
        <strain evidence="2">IBT 16125</strain>
    </source>
</reference>
<protein>
    <recommendedName>
        <fullName evidence="4">SH3 domain-containing protein</fullName>
    </recommendedName>
</protein>
<evidence type="ECO:0000256" key="1">
    <source>
        <dbReference type="SAM" id="SignalP"/>
    </source>
</evidence>
<sequence length="112" mass="12295">MKFVSLALAIMLPVASLAGADTRHGLEKRDTYAYTEVDGLAYRHCPNTSCDLMGRLDAGTVLYLYCYTRTGTTEVDGDYGWAQITQPANLANYWVALANGKYVTWSSDLPAC</sequence>
<keyword evidence="3" id="KW-1185">Reference proteome</keyword>
<evidence type="ECO:0008006" key="4">
    <source>
        <dbReference type="Google" id="ProtNLM"/>
    </source>
</evidence>
<dbReference type="EMBL" id="JAPVEA010000002">
    <property type="protein sequence ID" value="KAJ5461351.1"/>
    <property type="molecule type" value="Genomic_DNA"/>
</dbReference>